<dbReference type="SUPFAM" id="SSF52317">
    <property type="entry name" value="Class I glutamine amidotransferase-like"/>
    <property type="match status" value="1"/>
</dbReference>
<gene>
    <name evidence="2" type="ORF">ACA1_093390</name>
</gene>
<name>L8GJ59_ACACF</name>
<dbReference type="AlphaFoldDB" id="L8GJ59"/>
<evidence type="ECO:0000313" key="3">
    <source>
        <dbReference type="Proteomes" id="UP000011083"/>
    </source>
</evidence>
<dbReference type="GeneID" id="14913371"/>
<feature type="region of interest" description="Disordered" evidence="1">
    <location>
        <begin position="315"/>
        <end position="359"/>
    </location>
</feature>
<dbReference type="OrthoDB" id="10686225at2759"/>
<feature type="compositionally biased region" description="Basic and acidic residues" evidence="1">
    <location>
        <begin position="278"/>
        <end position="293"/>
    </location>
</feature>
<sequence>MESQALLFHMLPVELGIMVLEQAYALSNNPLLWSSFYHRILLAANAGEEDTTTLMAAAADDEEVGEREDDAQARGQSWERLWLLDAGMTVGEAIGHSHTIDWKREYIRRFTFKVLVLAHHGAHGSSRYDINLCKQLKSQNINYTRICHPDCQAASPKACSELDNGGFKCVPFTPDVAKDFSAILLFHATAPSKQNKVVMGDVLYEHLESGGGVVLCCYAYLKENHLAGKWTPHFYPMPSSSFSTPEPHARHHPSLCSNPRLGTSDDHPIMNGVRKSRTKIDNSRDTARCKTDLRPGAHVVARYADGPPMVVLYDSKANQANSKRPSMPKGRGKEDDDSDSDSEPRNKSANKPPTVAVDDEKSNINMEGMTEEIKETTEAETWGKTVFVNLFPVSNEDSRLGGWYPPAPQSDIPRLLSNALCYVARKKTPNEPSS</sequence>
<evidence type="ECO:0000256" key="1">
    <source>
        <dbReference type="SAM" id="MobiDB-lite"/>
    </source>
</evidence>
<protein>
    <submittedName>
        <fullName evidence="2">Uncharacterized protein</fullName>
    </submittedName>
</protein>
<dbReference type="Proteomes" id="UP000011083">
    <property type="component" value="Unassembled WGS sequence"/>
</dbReference>
<feature type="region of interest" description="Disordered" evidence="1">
    <location>
        <begin position="242"/>
        <end position="293"/>
    </location>
</feature>
<evidence type="ECO:0000313" key="2">
    <source>
        <dbReference type="EMBL" id="ELR12793.1"/>
    </source>
</evidence>
<dbReference type="VEuPathDB" id="AmoebaDB:ACA1_093390"/>
<dbReference type="InterPro" id="IPR029062">
    <property type="entry name" value="Class_I_gatase-like"/>
</dbReference>
<dbReference type="EMBL" id="KB008103">
    <property type="protein sequence ID" value="ELR12793.1"/>
    <property type="molecule type" value="Genomic_DNA"/>
</dbReference>
<dbReference type="KEGG" id="acan:ACA1_093390"/>
<dbReference type="RefSeq" id="XP_004334806.1">
    <property type="nucleotide sequence ID" value="XM_004334758.1"/>
</dbReference>
<keyword evidence="3" id="KW-1185">Reference proteome</keyword>
<organism evidence="2 3">
    <name type="scientific">Acanthamoeba castellanii (strain ATCC 30010 / Neff)</name>
    <dbReference type="NCBI Taxonomy" id="1257118"/>
    <lineage>
        <taxon>Eukaryota</taxon>
        <taxon>Amoebozoa</taxon>
        <taxon>Discosea</taxon>
        <taxon>Longamoebia</taxon>
        <taxon>Centramoebida</taxon>
        <taxon>Acanthamoebidae</taxon>
        <taxon>Acanthamoeba</taxon>
    </lineage>
</organism>
<reference evidence="2 3" key="1">
    <citation type="journal article" date="2013" name="Genome Biol.">
        <title>Genome of Acanthamoeba castellanii highlights extensive lateral gene transfer and early evolution of tyrosine kinase signaling.</title>
        <authorList>
            <person name="Clarke M."/>
            <person name="Lohan A.J."/>
            <person name="Liu B."/>
            <person name="Lagkouvardos I."/>
            <person name="Roy S."/>
            <person name="Zafar N."/>
            <person name="Bertelli C."/>
            <person name="Schilde C."/>
            <person name="Kianianmomeni A."/>
            <person name="Burglin T.R."/>
            <person name="Frech C."/>
            <person name="Turcotte B."/>
            <person name="Kopec K.O."/>
            <person name="Synnott J.M."/>
            <person name="Choo C."/>
            <person name="Paponov I."/>
            <person name="Finkler A."/>
            <person name="Soon Heng Tan C."/>
            <person name="Hutchins A.P."/>
            <person name="Weinmeier T."/>
            <person name="Rattei T."/>
            <person name="Chu J.S."/>
            <person name="Gimenez G."/>
            <person name="Irimia M."/>
            <person name="Rigden D.J."/>
            <person name="Fitzpatrick D.A."/>
            <person name="Lorenzo-Morales J."/>
            <person name="Bateman A."/>
            <person name="Chiu C.H."/>
            <person name="Tang P."/>
            <person name="Hegemann P."/>
            <person name="Fromm H."/>
            <person name="Raoult D."/>
            <person name="Greub G."/>
            <person name="Miranda-Saavedra D."/>
            <person name="Chen N."/>
            <person name="Nash P."/>
            <person name="Ginger M.L."/>
            <person name="Horn M."/>
            <person name="Schaap P."/>
            <person name="Caler L."/>
            <person name="Loftus B."/>
        </authorList>
    </citation>
    <scope>NUCLEOTIDE SEQUENCE [LARGE SCALE GENOMIC DNA]</scope>
    <source>
        <strain evidence="2 3">Neff</strain>
    </source>
</reference>
<proteinExistence type="predicted"/>
<accession>L8GJ59</accession>